<dbReference type="Pfam" id="PF13365">
    <property type="entry name" value="Trypsin_2"/>
    <property type="match status" value="1"/>
</dbReference>
<dbReference type="EMBL" id="LT670818">
    <property type="protein sequence ID" value="SHG69390.1"/>
    <property type="molecule type" value="Genomic_DNA"/>
</dbReference>
<proteinExistence type="predicted"/>
<evidence type="ECO:0000313" key="1">
    <source>
        <dbReference type="EMBL" id="SHG69390.1"/>
    </source>
</evidence>
<reference evidence="1 2" key="1">
    <citation type="submission" date="2016-11" db="EMBL/GenBank/DDBJ databases">
        <authorList>
            <person name="Jaros S."/>
            <person name="Januszkiewicz K."/>
            <person name="Wedrychowicz H."/>
        </authorList>
    </citation>
    <scope>NUCLEOTIDE SEQUENCE [LARGE SCALE GENOMIC DNA]</scope>
    <source>
        <strain evidence="1 2">GAS242</strain>
    </source>
</reference>
<evidence type="ECO:0000313" key="2">
    <source>
        <dbReference type="Proteomes" id="UP000190675"/>
    </source>
</evidence>
<dbReference type="RefSeq" id="WP_154073286.1">
    <property type="nucleotide sequence ID" value="NZ_LT670818.1"/>
</dbReference>
<dbReference type="OrthoDB" id="8265052at2"/>
<dbReference type="AlphaFoldDB" id="A0A1M5LWU1"/>
<protein>
    <submittedName>
        <fullName evidence="1">Trypsin-like peptidase domain-containing protein</fullName>
    </submittedName>
</protein>
<dbReference type="Gene3D" id="2.40.10.10">
    <property type="entry name" value="Trypsin-like serine proteases"/>
    <property type="match status" value="1"/>
</dbReference>
<sequence>MAIERLGVKSPSLGMTARLKRGAEEIVALPESGDGMSTVHNLPATPAFRDERPDSPISEIALRVIVERNDWQFEVVGTATLISGHLAITANHVLEHALRKYGALQKDDKLIEIDSFELKLWQVLPGPIYRTWKVFAAWPCATDVVILHLGLDRTSLPDQKIEWKQPRLRVLPPPIGETVVAFGYRESHVRVTEGDGQHHIELNDRPTTSIGKIREVYSSGRDSVMLPFPCFEIEARFDPGMSGGLVIDEAGAVCGLICASLQQSDVNASPISYVASLWPMLKTLISANRGDGYPKDGSYPVIDLAIDGLICVTDLHNLDPALFPDKQLSK</sequence>
<accession>A0A1M5LWU1</accession>
<name>A0A1M5LWU1_9BRAD</name>
<gene>
    <name evidence="1" type="ORF">SAMN05444169_3698</name>
</gene>
<dbReference type="InterPro" id="IPR009003">
    <property type="entry name" value="Peptidase_S1_PA"/>
</dbReference>
<dbReference type="SUPFAM" id="SSF50494">
    <property type="entry name" value="Trypsin-like serine proteases"/>
    <property type="match status" value="1"/>
</dbReference>
<dbReference type="InterPro" id="IPR043504">
    <property type="entry name" value="Peptidase_S1_PA_chymotrypsin"/>
</dbReference>
<organism evidence="1 2">
    <name type="scientific">Bradyrhizobium erythrophlei</name>
    <dbReference type="NCBI Taxonomy" id="1437360"/>
    <lineage>
        <taxon>Bacteria</taxon>
        <taxon>Pseudomonadati</taxon>
        <taxon>Pseudomonadota</taxon>
        <taxon>Alphaproteobacteria</taxon>
        <taxon>Hyphomicrobiales</taxon>
        <taxon>Nitrobacteraceae</taxon>
        <taxon>Bradyrhizobium</taxon>
    </lineage>
</organism>
<dbReference type="Proteomes" id="UP000190675">
    <property type="component" value="Chromosome I"/>
</dbReference>